<dbReference type="InterPro" id="IPR050639">
    <property type="entry name" value="SSR_resolvase"/>
</dbReference>
<evidence type="ECO:0000256" key="1">
    <source>
        <dbReference type="ARBA" id="ARBA00022908"/>
    </source>
</evidence>
<keyword evidence="9" id="KW-1185">Reference proteome</keyword>
<protein>
    <submittedName>
        <fullName evidence="8">Recombinase family protein</fullName>
    </submittedName>
</protein>
<evidence type="ECO:0000256" key="5">
    <source>
        <dbReference type="SAM" id="Coils"/>
    </source>
</evidence>
<dbReference type="PROSITE" id="PS00397">
    <property type="entry name" value="RECOMBINASES_1"/>
    <property type="match status" value="1"/>
</dbReference>
<feature type="active site" description="O-(5'-phospho-DNA)-serine intermediate" evidence="4">
    <location>
        <position position="31"/>
    </location>
</feature>
<dbReference type="SUPFAM" id="SSF53041">
    <property type="entry name" value="Resolvase-like"/>
    <property type="match status" value="1"/>
</dbReference>
<evidence type="ECO:0000256" key="3">
    <source>
        <dbReference type="ARBA" id="ARBA00023172"/>
    </source>
</evidence>
<dbReference type="Pfam" id="PF07508">
    <property type="entry name" value="Recombinase"/>
    <property type="match status" value="1"/>
</dbReference>
<dbReference type="Gene3D" id="3.90.1750.20">
    <property type="entry name" value="Putative Large Serine Recombinase, Chain B, Domain 2"/>
    <property type="match status" value="1"/>
</dbReference>
<dbReference type="InterPro" id="IPR011109">
    <property type="entry name" value="DNA_bind_recombinase_dom"/>
</dbReference>
<dbReference type="Proteomes" id="UP001596170">
    <property type="component" value="Unassembled WGS sequence"/>
</dbReference>
<name>A0ABW1LA21_9BACL</name>
<evidence type="ECO:0000313" key="9">
    <source>
        <dbReference type="Proteomes" id="UP001596170"/>
    </source>
</evidence>
<gene>
    <name evidence="8" type="ORF">ACFPYN_13995</name>
</gene>
<evidence type="ECO:0000256" key="4">
    <source>
        <dbReference type="PROSITE-ProRule" id="PRU10137"/>
    </source>
</evidence>
<keyword evidence="2" id="KW-0238">DNA-binding</keyword>
<evidence type="ECO:0000259" key="7">
    <source>
        <dbReference type="PROSITE" id="PS51737"/>
    </source>
</evidence>
<reference evidence="9" key="1">
    <citation type="journal article" date="2019" name="Int. J. Syst. Evol. Microbiol.">
        <title>The Global Catalogue of Microorganisms (GCM) 10K type strain sequencing project: providing services to taxonomists for standard genome sequencing and annotation.</title>
        <authorList>
            <consortium name="The Broad Institute Genomics Platform"/>
            <consortium name="The Broad Institute Genome Sequencing Center for Infectious Disease"/>
            <person name="Wu L."/>
            <person name="Ma J."/>
        </authorList>
    </citation>
    <scope>NUCLEOTIDE SEQUENCE [LARGE SCALE GENOMIC DNA]</scope>
    <source>
        <strain evidence="9">CCUG 54527</strain>
    </source>
</reference>
<feature type="domain" description="Recombinase" evidence="7">
    <location>
        <begin position="178"/>
        <end position="308"/>
    </location>
</feature>
<feature type="domain" description="Resolvase/invertase-type recombinase catalytic" evidence="6">
    <location>
        <begin position="23"/>
        <end position="171"/>
    </location>
</feature>
<dbReference type="PROSITE" id="PS51737">
    <property type="entry name" value="RECOMBINASE_DNA_BIND"/>
    <property type="match status" value="1"/>
</dbReference>
<keyword evidence="1" id="KW-0229">DNA integration</keyword>
<sequence length="557" mass="64805">MVTTKYWKSNFNKDITEDIKTIRAVAYVRVSTEEQAELGYSIDAQIDNVQKFCHQKGHIMVEEYVDRGVSGKSIEGRFALQQLIADAKQNKFDIVYIWKISRLARKNVDLLTIVEELNKHNVKLYSISENFDTETTMGKFSLQMMGAVAEFERNTIVENVRLGMRQRARKGQWNGGIVIGYKSTKGERLGSDQDISTLVIVPEEAIVVRKIFNLYATGKGLKAIANQLNHEGYRTKRKNMFSTSSIKEIILNPVYVGKIRFNRYENWNEKRRKGKSEDVIIVKGHHEAIIDENLWNKVQFIQQKKSKTNIKNYDGKYLLVGLMKCPKCGAAMVSSRTTNKMKDGTKKVLRYYSCGAFRSKGSAICQSNSVRSDYAEQYVMKRLQYVVNHPSVLEKIIQRTNKKKRDNVKPLQEELQSIKPLIEEVERTRDKYLKLYENNMIDQEMIIERMNNLREERDNLLKRKATIEIELSSGTSQTLNADYIRKLFKEWHRLLEMASFEQKKMLLQLIIKEIKINEEKKIESISLLLNEELQTEILQEALSEQEADRVFSIYLVI</sequence>
<dbReference type="RefSeq" id="WP_377735040.1">
    <property type="nucleotide sequence ID" value="NZ_JBHSRI010000025.1"/>
</dbReference>
<dbReference type="InterPro" id="IPR038109">
    <property type="entry name" value="DNA_bind_recomb_sf"/>
</dbReference>
<dbReference type="Pfam" id="PF00239">
    <property type="entry name" value="Resolvase"/>
    <property type="match status" value="1"/>
</dbReference>
<dbReference type="PANTHER" id="PTHR30461:SF23">
    <property type="entry name" value="DNA RECOMBINASE-RELATED"/>
    <property type="match status" value="1"/>
</dbReference>
<dbReference type="PROSITE" id="PS51736">
    <property type="entry name" value="RECOMBINASES_3"/>
    <property type="match status" value="1"/>
</dbReference>
<dbReference type="CDD" id="cd00338">
    <property type="entry name" value="Ser_Recombinase"/>
    <property type="match status" value="1"/>
</dbReference>
<dbReference type="Pfam" id="PF13408">
    <property type="entry name" value="Zn_ribbon_recom"/>
    <property type="match status" value="1"/>
</dbReference>
<dbReference type="PANTHER" id="PTHR30461">
    <property type="entry name" value="DNA-INVERTASE FROM LAMBDOID PROPHAGE"/>
    <property type="match status" value="1"/>
</dbReference>
<keyword evidence="3" id="KW-0233">DNA recombination</keyword>
<keyword evidence="5" id="KW-0175">Coiled coil</keyword>
<proteinExistence type="predicted"/>
<dbReference type="InterPro" id="IPR036162">
    <property type="entry name" value="Resolvase-like_N_sf"/>
</dbReference>
<dbReference type="InterPro" id="IPR006118">
    <property type="entry name" value="Recombinase_CS"/>
</dbReference>
<evidence type="ECO:0000259" key="6">
    <source>
        <dbReference type="PROSITE" id="PS51736"/>
    </source>
</evidence>
<evidence type="ECO:0000313" key="8">
    <source>
        <dbReference type="EMBL" id="MFC6040534.1"/>
    </source>
</evidence>
<comment type="caution">
    <text evidence="8">The sequence shown here is derived from an EMBL/GenBank/DDBJ whole genome shotgun (WGS) entry which is preliminary data.</text>
</comment>
<dbReference type="Gene3D" id="3.40.50.1390">
    <property type="entry name" value="Resolvase, N-terminal catalytic domain"/>
    <property type="match status" value="1"/>
</dbReference>
<organism evidence="8 9">
    <name type="scientific">Paenisporosarcina macmurdoensis</name>
    <dbReference type="NCBI Taxonomy" id="212659"/>
    <lineage>
        <taxon>Bacteria</taxon>
        <taxon>Bacillati</taxon>
        <taxon>Bacillota</taxon>
        <taxon>Bacilli</taxon>
        <taxon>Bacillales</taxon>
        <taxon>Caryophanaceae</taxon>
        <taxon>Paenisporosarcina</taxon>
    </lineage>
</organism>
<accession>A0ABW1LA21</accession>
<dbReference type="InterPro" id="IPR006119">
    <property type="entry name" value="Resolv_N"/>
</dbReference>
<dbReference type="SMART" id="SM00857">
    <property type="entry name" value="Resolvase"/>
    <property type="match status" value="1"/>
</dbReference>
<feature type="coiled-coil region" evidence="5">
    <location>
        <begin position="443"/>
        <end position="470"/>
    </location>
</feature>
<dbReference type="EMBL" id="JBHSRI010000025">
    <property type="protein sequence ID" value="MFC6040534.1"/>
    <property type="molecule type" value="Genomic_DNA"/>
</dbReference>
<evidence type="ECO:0000256" key="2">
    <source>
        <dbReference type="ARBA" id="ARBA00023125"/>
    </source>
</evidence>
<dbReference type="InterPro" id="IPR025827">
    <property type="entry name" value="Zn_ribbon_recom_dom"/>
</dbReference>